<evidence type="ECO:0000256" key="6">
    <source>
        <dbReference type="ARBA" id="ARBA00022989"/>
    </source>
</evidence>
<reference evidence="11" key="1">
    <citation type="submission" date="2024-03" db="EMBL/GenBank/DDBJ databases">
        <authorList>
            <consortium name="ELIXIR-Norway"/>
            <consortium name="Elixir Norway"/>
        </authorList>
    </citation>
    <scope>NUCLEOTIDE SEQUENCE</scope>
</reference>
<evidence type="ECO:0000256" key="10">
    <source>
        <dbReference type="RuleBase" id="RU000488"/>
    </source>
</evidence>
<proteinExistence type="inferred from homology"/>
<keyword evidence="3 10" id="KW-0813">Transport</keyword>
<gene>
    <name evidence="11" type="ORF">CSSPJE1EN2_LOCUS10816</name>
</gene>
<evidence type="ECO:0000313" key="11">
    <source>
        <dbReference type="EMBL" id="CAK9867821.1"/>
    </source>
</evidence>
<keyword evidence="5" id="KW-0677">Repeat</keyword>
<name>A0ABP1AZU2_9BRYO</name>
<dbReference type="PRINTS" id="PR00926">
    <property type="entry name" value="MITOCARRIER"/>
</dbReference>
<comment type="subcellular location">
    <subcellularLocation>
        <location evidence="1">Membrane</location>
        <topology evidence="1">Multi-pass membrane protein</topology>
    </subcellularLocation>
</comment>
<evidence type="ECO:0000256" key="8">
    <source>
        <dbReference type="ARBA" id="ARBA00024143"/>
    </source>
</evidence>
<evidence type="ECO:0000256" key="7">
    <source>
        <dbReference type="ARBA" id="ARBA00023136"/>
    </source>
</evidence>
<evidence type="ECO:0000256" key="3">
    <source>
        <dbReference type="ARBA" id="ARBA00022448"/>
    </source>
</evidence>
<feature type="repeat" description="Solcar" evidence="9">
    <location>
        <begin position="138"/>
        <end position="236"/>
    </location>
</feature>
<dbReference type="PANTHER" id="PTHR24089">
    <property type="entry name" value="SOLUTE CARRIER FAMILY 25"/>
    <property type="match status" value="1"/>
</dbReference>
<evidence type="ECO:0008006" key="13">
    <source>
        <dbReference type="Google" id="ProtNLM"/>
    </source>
</evidence>
<dbReference type="Pfam" id="PF00153">
    <property type="entry name" value="Mito_carr"/>
    <property type="match status" value="3"/>
</dbReference>
<dbReference type="InterPro" id="IPR023395">
    <property type="entry name" value="MCP_dom_sf"/>
</dbReference>
<keyword evidence="6" id="KW-1133">Transmembrane helix</keyword>
<evidence type="ECO:0000256" key="1">
    <source>
        <dbReference type="ARBA" id="ARBA00004141"/>
    </source>
</evidence>
<evidence type="ECO:0000256" key="9">
    <source>
        <dbReference type="PROSITE-ProRule" id="PRU00282"/>
    </source>
</evidence>
<dbReference type="InterPro" id="IPR002067">
    <property type="entry name" value="MCP"/>
</dbReference>
<comment type="catalytic activity">
    <reaction evidence="8">
        <text>ADP(in) + ATP(out) = ADP(out) + ATP(in)</text>
        <dbReference type="Rhea" id="RHEA:34999"/>
        <dbReference type="ChEBI" id="CHEBI:30616"/>
        <dbReference type="ChEBI" id="CHEBI:456216"/>
    </reaction>
    <physiologicalReaction direction="left-to-right" evidence="8">
        <dbReference type="Rhea" id="RHEA:35000"/>
    </physiologicalReaction>
</comment>
<sequence>MDTQSGYTMAATRMEYKPVIGVGAKPEEERSNSKDVVLQGMPNYVKQLIAGGVAGGLSKTAVAPLERVKILYQIKHGNFQSMGVWRSLMCILKTEGPRGFYKGNGASVMRIVPYAALNFAAYEQYRHWILEGYPAAGTGPVVDLVAGSLAGGTAVLCTYPLDLARTRLAYQVKGLGNTLAQSAVLPAPYKGVADVCSRVIKERGIRGLYRGLCPTLYGILPYAGLKFFAYETLKSYLPGDTEPSIAGKLACGAAAGVFGQTVTYPLDVVRRQMQVQSENALVDAQFKGTLNGLSRIAQTQGWKQLFAGLGINYLKLVPSAAIGFAAYDSMKVWLRVPPRERRP</sequence>
<evidence type="ECO:0000256" key="4">
    <source>
        <dbReference type="ARBA" id="ARBA00022692"/>
    </source>
</evidence>
<keyword evidence="4 9" id="KW-0812">Transmembrane</keyword>
<dbReference type="InterPro" id="IPR002113">
    <property type="entry name" value="ADT_euk_type"/>
</dbReference>
<dbReference type="PRINTS" id="PR00927">
    <property type="entry name" value="ADPTRNSLCASE"/>
</dbReference>
<keyword evidence="12" id="KW-1185">Reference proteome</keyword>
<feature type="repeat" description="Solcar" evidence="9">
    <location>
        <begin position="243"/>
        <end position="333"/>
    </location>
</feature>
<evidence type="ECO:0000256" key="5">
    <source>
        <dbReference type="ARBA" id="ARBA00022737"/>
    </source>
</evidence>
<dbReference type="Gene3D" id="1.50.40.10">
    <property type="entry name" value="Mitochondrial carrier domain"/>
    <property type="match status" value="1"/>
</dbReference>
<accession>A0ABP1AZU2</accession>
<comment type="similarity">
    <text evidence="2 10">Belongs to the mitochondrial carrier (TC 2.A.29) family.</text>
</comment>
<keyword evidence="7 9" id="KW-0472">Membrane</keyword>
<dbReference type="Proteomes" id="UP001497522">
    <property type="component" value="Chromosome 17"/>
</dbReference>
<dbReference type="EMBL" id="OZ023718">
    <property type="protein sequence ID" value="CAK9867821.1"/>
    <property type="molecule type" value="Genomic_DNA"/>
</dbReference>
<organism evidence="11 12">
    <name type="scientific">Sphagnum jensenii</name>
    <dbReference type="NCBI Taxonomy" id="128206"/>
    <lineage>
        <taxon>Eukaryota</taxon>
        <taxon>Viridiplantae</taxon>
        <taxon>Streptophyta</taxon>
        <taxon>Embryophyta</taxon>
        <taxon>Bryophyta</taxon>
        <taxon>Sphagnophytina</taxon>
        <taxon>Sphagnopsida</taxon>
        <taxon>Sphagnales</taxon>
        <taxon>Sphagnaceae</taxon>
        <taxon>Sphagnum</taxon>
    </lineage>
</organism>
<evidence type="ECO:0000256" key="2">
    <source>
        <dbReference type="ARBA" id="ARBA00006375"/>
    </source>
</evidence>
<evidence type="ECO:0000313" key="12">
    <source>
        <dbReference type="Proteomes" id="UP001497522"/>
    </source>
</evidence>
<dbReference type="InterPro" id="IPR018108">
    <property type="entry name" value="MCP_transmembrane"/>
</dbReference>
<dbReference type="SUPFAM" id="SSF103506">
    <property type="entry name" value="Mitochondrial carrier"/>
    <property type="match status" value="1"/>
</dbReference>
<dbReference type="PROSITE" id="PS50920">
    <property type="entry name" value="SOLCAR"/>
    <property type="match status" value="3"/>
</dbReference>
<feature type="repeat" description="Solcar" evidence="9">
    <location>
        <begin position="42"/>
        <end position="128"/>
    </location>
</feature>
<protein>
    <recommendedName>
        <fullName evidence="13">Mitochondrial carrier protein</fullName>
    </recommendedName>
</protein>